<dbReference type="GO" id="GO:0005739">
    <property type="term" value="C:mitochondrion"/>
    <property type="evidence" value="ECO:0007669"/>
    <property type="project" value="TreeGrafter"/>
</dbReference>
<dbReference type="EMBL" id="CAJHNH020001868">
    <property type="protein sequence ID" value="CAG5124768.1"/>
    <property type="molecule type" value="Genomic_DNA"/>
</dbReference>
<sequence length="290" mass="32158">MATKLVKCSRVVTYLPSLQSAVIRCRTLSSSSSAAADTSGLQVSESAIESAKTLIVCADKLLCPINPQDKRFPLPGGTALCTTSRLNSDININSFNSSVFDSDILLPSLPFLKHNDADYFLTSFNEVDVNFIDMSVSFPLPSDKMEYRAHSCPVLLRKGCSMEGDLTIVTISLKTQNDMTLWSQQVEQEREELLEAFIQGALEICQMFEKSGYWADFIDPSSGKPFKGSHTNFTLFETDERYRKLGFEIQDLGCCKVISHPVWGAHAYIGCLFTSAPIDHSLIVNLHESQ</sequence>
<protein>
    <recommendedName>
        <fullName evidence="3">Methylmalonic aciduria and homocystinuria type D protein</fullName>
    </recommendedName>
</protein>
<dbReference type="Proteomes" id="UP000678393">
    <property type="component" value="Unassembled WGS sequence"/>
</dbReference>
<keyword evidence="2" id="KW-1185">Reference proteome</keyword>
<dbReference type="PANTHER" id="PTHR13192">
    <property type="entry name" value="MY011 PROTEIN"/>
    <property type="match status" value="1"/>
</dbReference>
<dbReference type="AlphaFoldDB" id="A0A8S3Z9A0"/>
<name>A0A8S3Z9A0_9EUPU</name>
<dbReference type="Pfam" id="PF10229">
    <property type="entry name" value="MMADHC"/>
    <property type="match status" value="1"/>
</dbReference>
<reference evidence="1" key="1">
    <citation type="submission" date="2021-04" db="EMBL/GenBank/DDBJ databases">
        <authorList>
            <consortium name="Molecular Ecology Group"/>
        </authorList>
    </citation>
    <scope>NUCLEOTIDE SEQUENCE</scope>
</reference>
<evidence type="ECO:0000313" key="1">
    <source>
        <dbReference type="EMBL" id="CAG5124768.1"/>
    </source>
</evidence>
<evidence type="ECO:0000313" key="2">
    <source>
        <dbReference type="Proteomes" id="UP000678393"/>
    </source>
</evidence>
<accession>A0A8S3Z9A0</accession>
<evidence type="ECO:0008006" key="3">
    <source>
        <dbReference type="Google" id="ProtNLM"/>
    </source>
</evidence>
<proteinExistence type="predicted"/>
<gene>
    <name evidence="1" type="ORF">CUNI_LOCUS10326</name>
</gene>
<organism evidence="1 2">
    <name type="scientific">Candidula unifasciata</name>
    <dbReference type="NCBI Taxonomy" id="100452"/>
    <lineage>
        <taxon>Eukaryota</taxon>
        <taxon>Metazoa</taxon>
        <taxon>Spiralia</taxon>
        <taxon>Lophotrochozoa</taxon>
        <taxon>Mollusca</taxon>
        <taxon>Gastropoda</taxon>
        <taxon>Heterobranchia</taxon>
        <taxon>Euthyneura</taxon>
        <taxon>Panpulmonata</taxon>
        <taxon>Eupulmonata</taxon>
        <taxon>Stylommatophora</taxon>
        <taxon>Helicina</taxon>
        <taxon>Helicoidea</taxon>
        <taxon>Geomitridae</taxon>
        <taxon>Candidula</taxon>
    </lineage>
</organism>
<dbReference type="InterPro" id="IPR019362">
    <property type="entry name" value="MMADHC"/>
</dbReference>
<dbReference type="GO" id="GO:0009235">
    <property type="term" value="P:cobalamin metabolic process"/>
    <property type="evidence" value="ECO:0007669"/>
    <property type="project" value="InterPro"/>
</dbReference>
<dbReference type="PANTHER" id="PTHR13192:SF3">
    <property type="entry name" value="COBALAMIN TRAFFICKING PROTEIN CBLD"/>
    <property type="match status" value="1"/>
</dbReference>
<comment type="caution">
    <text evidence="1">The sequence shown here is derived from an EMBL/GenBank/DDBJ whole genome shotgun (WGS) entry which is preliminary data.</text>
</comment>
<dbReference type="OrthoDB" id="10263782at2759"/>